<accession>A0ABV6UHR4</accession>
<organism evidence="6 7">
    <name type="scientific">Streptacidiphilus cavernicola</name>
    <dbReference type="NCBI Taxonomy" id="3342716"/>
    <lineage>
        <taxon>Bacteria</taxon>
        <taxon>Bacillati</taxon>
        <taxon>Actinomycetota</taxon>
        <taxon>Actinomycetes</taxon>
        <taxon>Kitasatosporales</taxon>
        <taxon>Streptomycetaceae</taxon>
        <taxon>Streptacidiphilus</taxon>
    </lineage>
</organism>
<evidence type="ECO:0000313" key="6">
    <source>
        <dbReference type="EMBL" id="MFC1400995.1"/>
    </source>
</evidence>
<keyword evidence="7" id="KW-1185">Reference proteome</keyword>
<dbReference type="RefSeq" id="WP_030252153.1">
    <property type="nucleotide sequence ID" value="NZ_JBHEZZ010000003.1"/>
</dbReference>
<evidence type="ECO:0000256" key="4">
    <source>
        <dbReference type="SAM" id="MobiDB-lite"/>
    </source>
</evidence>
<dbReference type="InterPro" id="IPR000627">
    <property type="entry name" value="Intradiol_dOase_C"/>
</dbReference>
<evidence type="ECO:0000256" key="3">
    <source>
        <dbReference type="ARBA" id="ARBA00023002"/>
    </source>
</evidence>
<gene>
    <name evidence="6" type="primary">pcaG</name>
    <name evidence="6" type="ORF">ACEZDJ_06825</name>
</gene>
<feature type="region of interest" description="Disordered" evidence="4">
    <location>
        <begin position="68"/>
        <end position="92"/>
    </location>
</feature>
<feature type="domain" description="Intradiol ring-cleavage dioxygenases" evidence="5">
    <location>
        <begin position="42"/>
        <end position="119"/>
    </location>
</feature>
<dbReference type="Gene3D" id="2.60.130.10">
    <property type="entry name" value="Aromatic compound dioxygenase"/>
    <property type="match status" value="1"/>
</dbReference>
<dbReference type="GO" id="GO:0018578">
    <property type="term" value="F:protocatechuate 3,4-dioxygenase activity"/>
    <property type="evidence" value="ECO:0007669"/>
    <property type="project" value="UniProtKB-EC"/>
</dbReference>
<keyword evidence="2" id="KW-0223">Dioxygenase</keyword>
<evidence type="ECO:0000256" key="1">
    <source>
        <dbReference type="ARBA" id="ARBA00007825"/>
    </source>
</evidence>
<name>A0ABV6UHR4_9ACTN</name>
<dbReference type="EC" id="1.13.11.3" evidence="6"/>
<evidence type="ECO:0000313" key="7">
    <source>
        <dbReference type="Proteomes" id="UP001592528"/>
    </source>
</evidence>
<dbReference type="Proteomes" id="UP001592528">
    <property type="component" value="Unassembled WGS sequence"/>
</dbReference>
<keyword evidence="3 6" id="KW-0560">Oxidoreductase</keyword>
<dbReference type="PANTHER" id="PTHR33711">
    <property type="entry name" value="DIOXYGENASE, PUTATIVE (AFU_ORTHOLOGUE AFUA_2G02910)-RELATED"/>
    <property type="match status" value="1"/>
</dbReference>
<dbReference type="InterPro" id="IPR050770">
    <property type="entry name" value="Intradiol_RC_Dioxygenase"/>
</dbReference>
<comment type="similarity">
    <text evidence="1">Belongs to the intradiol ring-cleavage dioxygenase family.</text>
</comment>
<dbReference type="PANTHER" id="PTHR33711:SF9">
    <property type="entry name" value="PROTOCATECHUATE 3,4-DIOXYGENASE ALPHA CHAIN"/>
    <property type="match status" value="1"/>
</dbReference>
<protein>
    <submittedName>
        <fullName evidence="6">Protocatechuate 3,4-dioxygenase subunit alpha</fullName>
        <ecNumber evidence="6">1.13.11.3</ecNumber>
    </submittedName>
</protein>
<comment type="caution">
    <text evidence="6">The sequence shown here is derived from an EMBL/GenBank/DDBJ whole genome shotgun (WGS) entry which is preliminary data.</text>
</comment>
<dbReference type="SUPFAM" id="SSF49482">
    <property type="entry name" value="Aromatic compound dioxygenase"/>
    <property type="match status" value="1"/>
</dbReference>
<dbReference type="NCBIfam" id="TIGR02423">
    <property type="entry name" value="protocat_alph"/>
    <property type="match status" value="1"/>
</dbReference>
<reference evidence="6 7" key="1">
    <citation type="submission" date="2024-09" db="EMBL/GenBank/DDBJ databases">
        <authorList>
            <person name="Lee S.D."/>
        </authorList>
    </citation>
    <scope>NUCLEOTIDE SEQUENCE [LARGE SCALE GENOMIC DNA]</scope>
    <source>
        <strain evidence="6 7">N1-5</strain>
    </source>
</reference>
<dbReference type="Pfam" id="PF00775">
    <property type="entry name" value="Dioxygenase_C"/>
    <property type="match status" value="1"/>
</dbReference>
<dbReference type="EMBL" id="JBHEZZ010000003">
    <property type="protein sequence ID" value="MFC1400995.1"/>
    <property type="molecule type" value="Genomic_DNA"/>
</dbReference>
<dbReference type="InterPro" id="IPR012786">
    <property type="entry name" value="Protocat_dOase_a"/>
</dbReference>
<sequence length="195" mass="20731">MAQQLPTPEHPLTPAQTIGPFFGYALPHPAGGDIAPVGHPDAVTVHGTVLDGAGQPVPDAVVETWQAAPDGSLDGAPGSLPRNGVDGGPRPRNGVDFTGFGRACTDAAGHWSVRTLPPPADRPYLAVCVFARGLTHHLFTRAYLTDPGPGDLLLDDLDAARRDTLIARRQPDGTHRFDIRLQGEKETVFLDFPEQ</sequence>
<evidence type="ECO:0000259" key="5">
    <source>
        <dbReference type="Pfam" id="PF00775"/>
    </source>
</evidence>
<proteinExistence type="inferred from homology"/>
<dbReference type="InterPro" id="IPR015889">
    <property type="entry name" value="Intradiol_dOase_core"/>
</dbReference>
<evidence type="ECO:0000256" key="2">
    <source>
        <dbReference type="ARBA" id="ARBA00022964"/>
    </source>
</evidence>